<dbReference type="EMBL" id="JADWDJ010000001">
    <property type="protein sequence ID" value="KAG5286775.1"/>
    <property type="molecule type" value="Genomic_DNA"/>
</dbReference>
<feature type="region of interest" description="Disordered" evidence="1">
    <location>
        <begin position="558"/>
        <end position="593"/>
    </location>
</feature>
<feature type="region of interest" description="Disordered" evidence="1">
    <location>
        <begin position="960"/>
        <end position="986"/>
    </location>
</feature>
<protein>
    <submittedName>
        <fullName evidence="2">Uncharacterized protein</fullName>
    </submittedName>
</protein>
<accession>A0AAV6HKY2</accession>
<feature type="compositionally biased region" description="Low complexity" evidence="1">
    <location>
        <begin position="1157"/>
        <end position="1166"/>
    </location>
</feature>
<evidence type="ECO:0000256" key="1">
    <source>
        <dbReference type="SAM" id="MobiDB-lite"/>
    </source>
</evidence>
<feature type="compositionally biased region" description="Basic and acidic residues" evidence="1">
    <location>
        <begin position="322"/>
        <end position="340"/>
    </location>
</feature>
<organism evidence="2 3">
    <name type="scientific">Alosa alosa</name>
    <name type="common">allis shad</name>
    <dbReference type="NCBI Taxonomy" id="278164"/>
    <lineage>
        <taxon>Eukaryota</taxon>
        <taxon>Metazoa</taxon>
        <taxon>Chordata</taxon>
        <taxon>Craniata</taxon>
        <taxon>Vertebrata</taxon>
        <taxon>Euteleostomi</taxon>
        <taxon>Actinopterygii</taxon>
        <taxon>Neopterygii</taxon>
        <taxon>Teleostei</taxon>
        <taxon>Clupei</taxon>
        <taxon>Clupeiformes</taxon>
        <taxon>Clupeoidei</taxon>
        <taxon>Clupeidae</taxon>
        <taxon>Alosa</taxon>
    </lineage>
</organism>
<reference evidence="2 3" key="1">
    <citation type="submission" date="2020-10" db="EMBL/GenBank/DDBJ databases">
        <title>Chromosome-scale genome assembly of the Allis shad, Alosa alosa.</title>
        <authorList>
            <person name="Margot Z."/>
            <person name="Christophe K."/>
            <person name="Cabau C."/>
            <person name="Louis A."/>
            <person name="Berthelot C."/>
            <person name="Parey E."/>
            <person name="Roest Crollius H."/>
            <person name="Montfort J."/>
            <person name="Robinson-Rechavi M."/>
            <person name="Bucao C."/>
            <person name="Bouchez O."/>
            <person name="Gislard M."/>
            <person name="Lluch J."/>
            <person name="Milhes M."/>
            <person name="Lampietro C."/>
            <person name="Lopez Roques C."/>
            <person name="Donnadieu C."/>
            <person name="Braasch I."/>
            <person name="Desvignes T."/>
            <person name="Postlethwait J."/>
            <person name="Bobe J."/>
            <person name="Guiguen Y."/>
        </authorList>
    </citation>
    <scope>NUCLEOTIDE SEQUENCE [LARGE SCALE GENOMIC DNA]</scope>
    <source>
        <strain evidence="2">M-15738</strain>
        <tissue evidence="2">Blood</tissue>
    </source>
</reference>
<name>A0AAV6HKY2_9TELE</name>
<dbReference type="Proteomes" id="UP000823561">
    <property type="component" value="Chromosome 1"/>
</dbReference>
<feature type="compositionally biased region" description="Basic and acidic residues" evidence="1">
    <location>
        <begin position="452"/>
        <end position="463"/>
    </location>
</feature>
<keyword evidence="3" id="KW-1185">Reference proteome</keyword>
<feature type="compositionally biased region" description="Polar residues" evidence="1">
    <location>
        <begin position="1122"/>
        <end position="1131"/>
    </location>
</feature>
<feature type="region of interest" description="Disordered" evidence="1">
    <location>
        <begin position="322"/>
        <end position="414"/>
    </location>
</feature>
<evidence type="ECO:0000313" key="3">
    <source>
        <dbReference type="Proteomes" id="UP000823561"/>
    </source>
</evidence>
<dbReference type="AlphaFoldDB" id="A0AAV6HKY2"/>
<gene>
    <name evidence="2" type="ORF">AALO_G00018630</name>
</gene>
<feature type="compositionally biased region" description="Polar residues" evidence="1">
    <location>
        <begin position="341"/>
        <end position="350"/>
    </location>
</feature>
<feature type="compositionally biased region" description="Polar residues" evidence="1">
    <location>
        <begin position="801"/>
        <end position="816"/>
    </location>
</feature>
<comment type="caution">
    <text evidence="2">The sequence shown here is derived from an EMBL/GenBank/DDBJ whole genome shotgun (WGS) entry which is preliminary data.</text>
</comment>
<feature type="region of interest" description="Disordered" evidence="1">
    <location>
        <begin position="1118"/>
        <end position="1177"/>
    </location>
</feature>
<dbReference type="InterPro" id="IPR047579">
    <property type="entry name" value="DD_CABYR_SP17"/>
</dbReference>
<feature type="region of interest" description="Disordered" evidence="1">
    <location>
        <begin position="439"/>
        <end position="463"/>
    </location>
</feature>
<dbReference type="CDD" id="cd12100">
    <property type="entry name" value="DD_CABYR_SP17"/>
    <property type="match status" value="1"/>
</dbReference>
<feature type="region of interest" description="Disordered" evidence="1">
    <location>
        <begin position="798"/>
        <end position="817"/>
    </location>
</feature>
<feature type="region of interest" description="Disordered" evidence="1">
    <location>
        <begin position="1008"/>
        <end position="1036"/>
    </location>
</feature>
<proteinExistence type="predicted"/>
<sequence>MACWNVCRPTLLIPYGLKSILECACRAIKIEEPQHIQQFIAAYCKDLLMHRDHAPSHDLHQVIHLYQKMRERGQVQMKSWRDSPDQAMLPCGEPAEMCQDLLPTESTSLVSCRLADDALDISQRIDVQPSLAQPKSPTSPADPPLARVQSAVFQRVPSTSDFPEVQETVLIESAMAPSADVIVVHSEKLPDAIVFQLDSRPTSASSVRFSVTSTPSVTDMDGTEECALEMDSGGMVVFERVPSKEDCLPPQSAVDIESGELQNSEIVDKPLIPTAQEENSGDMEKHAETLKMAASQESFKIMGVSSKRSLVKVFSAHLMKTEDSVEKVDDQSEQSDRDTSPRISPKTSITVIECPPEPAKNYITTSDIEGPAEQAADSSAKPGSHPMSSNDLSDESEDKQKSLMAETVGRADSADKFKSMVVQLSEECVAEVVGVLEGNRESSESLPNDGEITERDTPPRISLERVAESGVTDVDGDMRQAGVSQDVSPDPFCLAETPQTVMSEAESVSPLSTVETADIHTLKNVTSVGSPVQMNLSEMADADHLNVVKEMREFSAFDNSELPPFRQHQPEETSDSVDEHTSLTSTADEDDLNASNTACIPCETVSPLCTVQRDEKTEAQEPSVEDALNSNTACIPCETVSPLCTVQRDEETEVQEPSVEDALNPATAVELVLLAESSGSDNTECPERAENMLQENVESATPICCGTYTTERLVSEPVEENMDSTTVVTSSCEQNMSKITETAPVPQTLQTDASPILSPVTCLEPEVPQTALLELELVSPLPIGLAREEATALQPSVDGASCTSSVVNDKTNSSDSEGFLLKSGLLESSETETFDRIEIEGIVVPKDLEAVSTGRSGDVTEESPCQPAEDSVDHRVSFPTVSSQATVNDNTGTDDLSLTTGTSDSVVDILEPSPLKQVPSEERGLAADAPAQIFTTTTTEENPDVVEATDSTNITLAAVPSQEGDMSRSRGTTDRGTSPGIPPRTSSVLGCVHASIQVSCVSVDETARDMQGDQNPASGSQLTAPPYAGDETTAPPTKSIQTEIVQAEEQQQHTEDAVTGRGTPVDTVFKTSVDQMWTLYHLPHSSDEGTLCTQVLFQPPFNGSAYIRAFGPGHVLMAEKSPQPSSHNLQQDPGWPRESTVQAADHPQHQKRAQDVAPSAKAATAADSVRPSASFPDTDTVEISLPNFLLCTDDRTKQETALLGAPGGASSAVRVRRDDVAGILSLSIPSASLSGSQGGSGQAQFLQLITEEGRTVYSPAVVRIATHHADQSK</sequence>
<feature type="compositionally biased region" description="Polar residues" evidence="1">
    <location>
        <begin position="1012"/>
        <end position="1023"/>
    </location>
</feature>
<evidence type="ECO:0000313" key="2">
    <source>
        <dbReference type="EMBL" id="KAG5286775.1"/>
    </source>
</evidence>